<comment type="catalytic activity">
    <reaction evidence="12">
        <text>Couples ATP hydrolysis with the unwinding of duplex DNA by translocating in the 3'-5' direction.</text>
        <dbReference type="EC" id="5.6.2.4"/>
    </reaction>
</comment>
<evidence type="ECO:0000256" key="5">
    <source>
        <dbReference type="ARBA" id="ARBA00022801"/>
    </source>
</evidence>
<dbReference type="PANTHER" id="PTHR11070">
    <property type="entry name" value="UVRD / RECB / PCRA DNA HELICASE FAMILY MEMBER"/>
    <property type="match status" value="1"/>
</dbReference>
<gene>
    <name evidence="17" type="ORF">GM50_17365</name>
</gene>
<keyword evidence="4" id="KW-0227">DNA damage</keyword>
<dbReference type="InterPro" id="IPR014017">
    <property type="entry name" value="DNA_helicase_UvrD-like_C"/>
</dbReference>
<feature type="domain" description="UvrD-like helicase ATP-binding" evidence="15">
    <location>
        <begin position="32"/>
        <end position="361"/>
    </location>
</feature>
<keyword evidence="9" id="KW-0238">DNA-binding</keyword>
<evidence type="ECO:0000256" key="11">
    <source>
        <dbReference type="ARBA" id="ARBA00023235"/>
    </source>
</evidence>
<dbReference type="EMBL" id="JNSK01000097">
    <property type="protein sequence ID" value="KGA15374.1"/>
    <property type="molecule type" value="Genomic_DNA"/>
</dbReference>
<evidence type="ECO:0000256" key="10">
    <source>
        <dbReference type="ARBA" id="ARBA00023204"/>
    </source>
</evidence>
<dbReference type="PANTHER" id="PTHR11070:SF55">
    <property type="entry name" value="DNA 3'-5' HELICASE"/>
    <property type="match status" value="1"/>
</dbReference>
<evidence type="ECO:0000256" key="3">
    <source>
        <dbReference type="ARBA" id="ARBA00022741"/>
    </source>
</evidence>
<evidence type="ECO:0000256" key="8">
    <source>
        <dbReference type="ARBA" id="ARBA00022840"/>
    </source>
</evidence>
<dbReference type="InterPro" id="IPR014016">
    <property type="entry name" value="UvrD-like_ATP-bd"/>
</dbReference>
<dbReference type="InterPro" id="IPR027417">
    <property type="entry name" value="P-loop_NTPase"/>
</dbReference>
<dbReference type="InterPro" id="IPR011604">
    <property type="entry name" value="PDDEXK-like_dom_sf"/>
</dbReference>
<keyword evidence="7" id="KW-0269">Exonuclease</keyword>
<keyword evidence="5" id="KW-0378">Hydrolase</keyword>
<evidence type="ECO:0000313" key="17">
    <source>
        <dbReference type="EMBL" id="KGA15374.1"/>
    </source>
</evidence>
<protein>
    <recommendedName>
        <fullName evidence="13">DNA 3'-5' helicase</fullName>
        <ecNumber evidence="13">5.6.2.4</ecNumber>
    </recommendedName>
</protein>
<dbReference type="CDD" id="cd17932">
    <property type="entry name" value="DEXQc_UvrD"/>
    <property type="match status" value="1"/>
</dbReference>
<dbReference type="SUPFAM" id="SSF52540">
    <property type="entry name" value="P-loop containing nucleoside triphosphate hydrolases"/>
    <property type="match status" value="1"/>
</dbReference>
<feature type="domain" description="UvrD-like helicase C-terminal" evidence="16">
    <location>
        <begin position="362"/>
        <end position="671"/>
    </location>
</feature>
<dbReference type="GO" id="GO:0003677">
    <property type="term" value="F:DNA binding"/>
    <property type="evidence" value="ECO:0007669"/>
    <property type="project" value="UniProtKB-KW"/>
</dbReference>
<dbReference type="SUPFAM" id="SSF52980">
    <property type="entry name" value="Restriction endonuclease-like"/>
    <property type="match status" value="1"/>
</dbReference>
<evidence type="ECO:0000256" key="14">
    <source>
        <dbReference type="ARBA" id="ARBA00048988"/>
    </source>
</evidence>
<reference evidence="17" key="1">
    <citation type="submission" date="2014-05" db="EMBL/GenBank/DDBJ databases">
        <title>Key roles for freshwater Actinobacteria revealed by deep metagenomic sequencing.</title>
        <authorList>
            <person name="Ghai R."/>
            <person name="Mizuno C.M."/>
            <person name="Picazo A."/>
            <person name="Camacho A."/>
            <person name="Rodriguez-Valera F."/>
        </authorList>
    </citation>
    <scope>NUCLEOTIDE SEQUENCE</scope>
</reference>
<proteinExistence type="inferred from homology"/>
<dbReference type="Gene3D" id="3.40.50.300">
    <property type="entry name" value="P-loop containing nucleotide triphosphate hydrolases"/>
    <property type="match status" value="3"/>
</dbReference>
<dbReference type="Gene3D" id="1.10.486.10">
    <property type="entry name" value="PCRA, domain 4"/>
    <property type="match status" value="1"/>
</dbReference>
<evidence type="ECO:0000256" key="9">
    <source>
        <dbReference type="ARBA" id="ARBA00023125"/>
    </source>
</evidence>
<keyword evidence="3" id="KW-0547">Nucleotide-binding</keyword>
<dbReference type="GO" id="GO:0033202">
    <property type="term" value="C:DNA helicase complex"/>
    <property type="evidence" value="ECO:0007669"/>
    <property type="project" value="TreeGrafter"/>
</dbReference>
<evidence type="ECO:0000256" key="4">
    <source>
        <dbReference type="ARBA" id="ARBA00022763"/>
    </source>
</evidence>
<dbReference type="GO" id="GO:0005829">
    <property type="term" value="C:cytosol"/>
    <property type="evidence" value="ECO:0007669"/>
    <property type="project" value="TreeGrafter"/>
</dbReference>
<sequence>MNQSPNNSQARYTPEEIIAKLQAHPKFGSQIKPITKHQSAIISSGLEPAVVIAGAGSGKTETMSNRVLYLVANGFATPDQILGLTFTRKAAGELSVRIRKRLRQLSQLPEFKHITSNSTAVTTYHSYAGKLLSEHAIRYGIDADAEPLGEAAIWQIASDVVRNWPDDSYRNDSSVRTVIKDLLGLSKFMLEHQVKASDIEAIGNQMLEKLELLGGSTNEDTRAVARAMRQRNALLPMVQAFMERRKAAGELSFDDQMSLAADIAQNFEDIGVLERGKYRIVLLDEYQDTSQSQVRMLSALYGNFVSETGHPVMAVGDPSQAIYTWRGASAGTMASFQKYFPKAEGQSGEAQFSLPTTFRNDKIILAAANTISAEIKAAGGQQVVELEARDGAGPGELAYGVYETVATESQAIAEYFKALWNPESNKSFAVLVRKRTQITAIENALREQGLPVEVIGIGGLIHIPEVADVVTLMKIITNPDAGSSLMRHLTGPRINLGPRDIAALGAFSLERAKAMHADSKSFIKKIAAGNPDQLEADDQFAGSIIDALDEITSAKKSGFSDLGYQRLVTFAQDLRRLRSRAGGQITDLVTEIENYLTLESEITLREGTQTGRRHLDRFLDEASKFERSGGSVSAFLDWLDVASDEEGGLKVGAPEVRTDVVQILTVHMAKGAEWDVVAVPGLSEGTFPGVNRSDPDNWLKNEKHVPFALRGDAHELPRFSLDGITKNSDAAKVIKVFASQCVDQIKMREEMRLAYVAVTRARTHLICTTSWWRDGANSVSPSNIFTLIAGAANANGGRLISDVVAPDDDAENPTLENPLTAVWPRDYLGDKRAQFDAAMELVKASEVHPLIDSTDPEVNSWIMDAHSLITEQRNRASDVLQVALPTRLSTSTLVALHENPQELALNIRRPMPRGQDQYSRRGTAFHLWVERQFTEAATLFGDEYLDYLDPLDDDSELEDLKAKWLKSEFANRTPARVEVPFETTIAGVLIRGRIDAIYSDGDGFQVVDWKTGSKQLGKSAQVQLAMYRLAWAKLSGCDISKISAAFHYVPTGVTDSPSDLLDEAALIALITSVEDK</sequence>
<keyword evidence="2" id="KW-0540">Nuclease</keyword>
<dbReference type="InterPro" id="IPR011335">
    <property type="entry name" value="Restrct_endonuc-II-like"/>
</dbReference>
<dbReference type="PROSITE" id="PS51217">
    <property type="entry name" value="UVRD_HELICASE_CTER"/>
    <property type="match status" value="1"/>
</dbReference>
<evidence type="ECO:0000256" key="12">
    <source>
        <dbReference type="ARBA" id="ARBA00034617"/>
    </source>
</evidence>
<dbReference type="Gene3D" id="1.10.10.160">
    <property type="match status" value="1"/>
</dbReference>
<comment type="catalytic activity">
    <reaction evidence="14">
        <text>ATP + H2O = ADP + phosphate + H(+)</text>
        <dbReference type="Rhea" id="RHEA:13065"/>
        <dbReference type="ChEBI" id="CHEBI:15377"/>
        <dbReference type="ChEBI" id="CHEBI:15378"/>
        <dbReference type="ChEBI" id="CHEBI:30616"/>
        <dbReference type="ChEBI" id="CHEBI:43474"/>
        <dbReference type="ChEBI" id="CHEBI:456216"/>
        <dbReference type="EC" id="5.6.2.4"/>
    </reaction>
</comment>
<keyword evidence="8" id="KW-0067">ATP-binding</keyword>
<evidence type="ECO:0000256" key="2">
    <source>
        <dbReference type="ARBA" id="ARBA00022722"/>
    </source>
</evidence>
<dbReference type="GO" id="GO:0000725">
    <property type="term" value="P:recombinational repair"/>
    <property type="evidence" value="ECO:0007669"/>
    <property type="project" value="TreeGrafter"/>
</dbReference>
<dbReference type="Pfam" id="PF12705">
    <property type="entry name" value="PDDEXK_1"/>
    <property type="match status" value="1"/>
</dbReference>
<dbReference type="InterPro" id="IPR013986">
    <property type="entry name" value="DExx_box_DNA_helicase_dom_sf"/>
</dbReference>
<dbReference type="PROSITE" id="PS51198">
    <property type="entry name" value="UVRD_HELICASE_ATP_BIND"/>
    <property type="match status" value="1"/>
</dbReference>
<dbReference type="InterPro" id="IPR000212">
    <property type="entry name" value="DNA_helicase_UvrD/REP"/>
</dbReference>
<comment type="similarity">
    <text evidence="1">Belongs to the helicase family. UvrD subfamily.</text>
</comment>
<evidence type="ECO:0000259" key="15">
    <source>
        <dbReference type="PROSITE" id="PS51198"/>
    </source>
</evidence>
<name>A0A094Q034_9ZZZZ</name>
<dbReference type="GO" id="GO:0043138">
    <property type="term" value="F:3'-5' DNA helicase activity"/>
    <property type="evidence" value="ECO:0007669"/>
    <property type="project" value="UniProtKB-EC"/>
</dbReference>
<evidence type="ECO:0000259" key="16">
    <source>
        <dbReference type="PROSITE" id="PS51217"/>
    </source>
</evidence>
<keyword evidence="11" id="KW-0413">Isomerase</keyword>
<dbReference type="Pfam" id="PF13361">
    <property type="entry name" value="UvrD_C"/>
    <property type="match status" value="1"/>
</dbReference>
<evidence type="ECO:0000256" key="7">
    <source>
        <dbReference type="ARBA" id="ARBA00022839"/>
    </source>
</evidence>
<dbReference type="Gene3D" id="3.90.320.10">
    <property type="match status" value="1"/>
</dbReference>
<keyword evidence="6" id="KW-0347">Helicase</keyword>
<keyword evidence="10" id="KW-0234">DNA repair</keyword>
<dbReference type="AlphaFoldDB" id="A0A094Q034"/>
<dbReference type="EC" id="5.6.2.4" evidence="13"/>
<organism evidence="17">
    <name type="scientific">freshwater metagenome</name>
    <dbReference type="NCBI Taxonomy" id="449393"/>
    <lineage>
        <taxon>unclassified sequences</taxon>
        <taxon>metagenomes</taxon>
        <taxon>ecological metagenomes</taxon>
    </lineage>
</organism>
<dbReference type="GO" id="GO:0005524">
    <property type="term" value="F:ATP binding"/>
    <property type="evidence" value="ECO:0007669"/>
    <property type="project" value="UniProtKB-KW"/>
</dbReference>
<evidence type="ECO:0000256" key="1">
    <source>
        <dbReference type="ARBA" id="ARBA00009922"/>
    </source>
</evidence>
<evidence type="ECO:0000256" key="6">
    <source>
        <dbReference type="ARBA" id="ARBA00022806"/>
    </source>
</evidence>
<comment type="caution">
    <text evidence="17">The sequence shown here is derived from an EMBL/GenBank/DDBJ whole genome shotgun (WGS) entry which is preliminary data.</text>
</comment>
<evidence type="ECO:0000256" key="13">
    <source>
        <dbReference type="ARBA" id="ARBA00034808"/>
    </source>
</evidence>
<accession>A0A094Q034</accession>
<dbReference type="GO" id="GO:0004527">
    <property type="term" value="F:exonuclease activity"/>
    <property type="evidence" value="ECO:0007669"/>
    <property type="project" value="UniProtKB-KW"/>
</dbReference>
<dbReference type="InterPro" id="IPR038726">
    <property type="entry name" value="PDDEXK_AddAB-type"/>
</dbReference>
<dbReference type="Pfam" id="PF00580">
    <property type="entry name" value="UvrD-helicase"/>
    <property type="match status" value="1"/>
</dbReference>